<protein>
    <submittedName>
        <fullName evidence="2">Uncharacterized protein</fullName>
    </submittedName>
</protein>
<dbReference type="Proteomes" id="UP001161497">
    <property type="component" value="Chromosome"/>
</dbReference>
<sequence length="78" mass="8523">MGSFTQGTNRNRGVDKHKLAKTFQATKSCGHCVFEDLPIYGKVPSKELTRRSIQMRKLGASRANQFSGACGSFSLRAG</sequence>
<evidence type="ECO:0000313" key="3">
    <source>
        <dbReference type="Proteomes" id="UP001161497"/>
    </source>
</evidence>
<organism evidence="2 3">
    <name type="scientific">Candidatus Methylacidiphilum fumarolicum</name>
    <dbReference type="NCBI Taxonomy" id="591154"/>
    <lineage>
        <taxon>Bacteria</taxon>
        <taxon>Pseudomonadati</taxon>
        <taxon>Verrucomicrobiota</taxon>
        <taxon>Methylacidiphilae</taxon>
        <taxon>Methylacidiphilales</taxon>
        <taxon>Methylacidiphilaceae</taxon>
        <taxon>Methylacidiphilum (ex Ratnadevi et al. 2023)</taxon>
    </lineage>
</organism>
<evidence type="ECO:0000313" key="2">
    <source>
        <dbReference type="EMBL" id="CAI9086106.1"/>
    </source>
</evidence>
<name>A0ABN8XFR6_9BACT</name>
<keyword evidence="3" id="KW-1185">Reference proteome</keyword>
<gene>
    <name evidence="1" type="ORF">MFUM_1444</name>
    <name evidence="2" type="ORF">MFUM_1781</name>
</gene>
<dbReference type="EMBL" id="OX458932">
    <property type="protein sequence ID" value="CAI9086106.1"/>
    <property type="molecule type" value="Genomic_DNA"/>
</dbReference>
<dbReference type="EMBL" id="OX458932">
    <property type="protein sequence ID" value="CAI9085788.1"/>
    <property type="molecule type" value="Genomic_DNA"/>
</dbReference>
<proteinExistence type="predicted"/>
<accession>A0ABN8XFR6</accession>
<reference evidence="2" key="1">
    <citation type="submission" date="2023-03" db="EMBL/GenBank/DDBJ databases">
        <authorList>
            <person name="Cremers G."/>
            <person name="Picone N."/>
        </authorList>
    </citation>
    <scope>NUCLEOTIDE SEQUENCE</scope>
    <source>
        <strain evidence="2">Sample_alias</strain>
    </source>
</reference>
<evidence type="ECO:0000313" key="1">
    <source>
        <dbReference type="EMBL" id="CAI9085788.1"/>
    </source>
</evidence>